<dbReference type="Proteomes" id="UP000183940">
    <property type="component" value="Unassembled WGS sequence"/>
</dbReference>
<feature type="domain" description="Metallo-beta-lactamase" evidence="1">
    <location>
        <begin position="66"/>
        <end position="266"/>
    </location>
</feature>
<proteinExistence type="predicted"/>
<dbReference type="SUPFAM" id="SSF56281">
    <property type="entry name" value="Metallo-hydrolase/oxidoreductase"/>
    <property type="match status" value="1"/>
</dbReference>
<dbReference type="Gene3D" id="3.60.15.10">
    <property type="entry name" value="Ribonuclease Z/Hydroxyacylglutathione hydrolase-like"/>
    <property type="match status" value="1"/>
</dbReference>
<evidence type="ECO:0000313" key="3">
    <source>
        <dbReference type="Proteomes" id="UP000183940"/>
    </source>
</evidence>
<dbReference type="EMBL" id="MLAW01000072">
    <property type="protein sequence ID" value="OJJ15234.1"/>
    <property type="molecule type" value="Genomic_DNA"/>
</dbReference>
<dbReference type="InterPro" id="IPR001279">
    <property type="entry name" value="Metallo-B-lactamas"/>
</dbReference>
<evidence type="ECO:0000313" key="2">
    <source>
        <dbReference type="EMBL" id="OJJ15234.1"/>
    </source>
</evidence>
<dbReference type="CDD" id="cd07715">
    <property type="entry name" value="TaR3-like_MBL-fold"/>
    <property type="match status" value="1"/>
</dbReference>
<name>A0A1L9QJW7_9CYAN</name>
<sequence length="301" mass="33817">MSQSDPSVPVVKPASSADYTESVVPSPLTVKFWGVRGDIPTPGEQTVRYGGNTSCVTLETPQHFLIFDAGTGVRVLGKYLLSRMPVEAHLFLSHCQWDRIQGFPFFVPAFIPINRFYVYGSSAVNGDSMKDRLKEQMLPPNFPVPIEIMGSDLKFCDVDPGQVLKLEAMEIHTCCLNPINQTLGYRIHYQNQIVVYATDIEADTNELHPELIQLAREADVLIYDTHTWMIDKQGAKGNSQPKDWNWKSGIEVAKKAKVKQLVMFHHDPGYTDDSLDGIERQIQAVFPQGKLAREGMEIVIH</sequence>
<dbReference type="STRING" id="1925591.BI308_24525"/>
<comment type="caution">
    <text evidence="2">The sequence shown here is derived from an EMBL/GenBank/DDBJ whole genome shotgun (WGS) entry which is preliminary data.</text>
</comment>
<organism evidence="2 3">
    <name type="scientific">Roseofilum reptotaenium AO1-A</name>
    <dbReference type="NCBI Taxonomy" id="1925591"/>
    <lineage>
        <taxon>Bacteria</taxon>
        <taxon>Bacillati</taxon>
        <taxon>Cyanobacteriota</taxon>
        <taxon>Cyanophyceae</taxon>
        <taxon>Desertifilales</taxon>
        <taxon>Desertifilaceae</taxon>
        <taxon>Roseofilum</taxon>
    </lineage>
</organism>
<evidence type="ECO:0000259" key="1">
    <source>
        <dbReference type="Pfam" id="PF12706"/>
    </source>
</evidence>
<gene>
    <name evidence="2" type="ORF">BI308_24525</name>
</gene>
<keyword evidence="3" id="KW-1185">Reference proteome</keyword>
<protein>
    <recommendedName>
        <fullName evidence="1">Metallo-beta-lactamase domain-containing protein</fullName>
    </recommendedName>
</protein>
<reference evidence="2" key="1">
    <citation type="submission" date="2016-10" db="EMBL/GenBank/DDBJ databases">
        <title>CRISPR-Cas defence system in Roseofilum reptotaenium: evidence of a bacteriophage-cyanobacterium arms race in the coral black band disease.</title>
        <authorList>
            <person name="Buerger P."/>
            <person name="Wood-Charlson E.M."/>
            <person name="Weynberg K.D."/>
            <person name="Willis B."/>
            <person name="Van Oppen M.J."/>
        </authorList>
    </citation>
    <scope>NUCLEOTIDE SEQUENCE [LARGE SCALE GENOMIC DNA]</scope>
    <source>
        <strain evidence="2">AO1-A</strain>
    </source>
</reference>
<dbReference type="Pfam" id="PF12706">
    <property type="entry name" value="Lactamase_B_2"/>
    <property type="match status" value="1"/>
</dbReference>
<accession>A0A1L9QJW7</accession>
<dbReference type="InterPro" id="IPR036866">
    <property type="entry name" value="RibonucZ/Hydroxyglut_hydro"/>
</dbReference>
<dbReference type="AlphaFoldDB" id="A0A1L9QJW7"/>